<dbReference type="KEGG" id="adin:H7849_24080"/>
<dbReference type="InterPro" id="IPR050407">
    <property type="entry name" value="Geranylgeranyl_reductase"/>
</dbReference>
<dbReference type="PROSITE" id="PS51257">
    <property type="entry name" value="PROKAR_LIPOPROTEIN"/>
    <property type="match status" value="1"/>
</dbReference>
<dbReference type="PANTHER" id="PTHR42685">
    <property type="entry name" value="GERANYLGERANYL DIPHOSPHATE REDUCTASE"/>
    <property type="match status" value="1"/>
</dbReference>
<reference evidence="2 3" key="1">
    <citation type="submission" date="2020-08" db="EMBL/GenBank/DDBJ databases">
        <title>Edaphobacter telluris sp. nov. and Acidobacterium dinghuensis sp. nov., two acidobacteria isolated from forest soil.</title>
        <authorList>
            <person name="Fu J."/>
            <person name="Qiu L."/>
        </authorList>
    </citation>
    <scope>NUCLEOTIDE SEQUENCE [LARGE SCALE GENOMIC DNA]</scope>
    <source>
        <strain evidence="2">4Y35</strain>
    </source>
</reference>
<dbReference type="Gene3D" id="3.50.50.60">
    <property type="entry name" value="FAD/NAD(P)-binding domain"/>
    <property type="match status" value="1"/>
</dbReference>
<proteinExistence type="predicted"/>
<dbReference type="PRINTS" id="PR00420">
    <property type="entry name" value="RNGMNOXGNASE"/>
</dbReference>
<gene>
    <name evidence="2" type="ORF">H7849_24080</name>
</gene>
<dbReference type="SUPFAM" id="SSF51905">
    <property type="entry name" value="FAD/NAD(P)-binding domain"/>
    <property type="match status" value="1"/>
</dbReference>
<dbReference type="GO" id="GO:0016628">
    <property type="term" value="F:oxidoreductase activity, acting on the CH-CH group of donors, NAD or NADP as acceptor"/>
    <property type="evidence" value="ECO:0007669"/>
    <property type="project" value="InterPro"/>
</dbReference>
<dbReference type="EMBL" id="CP060394">
    <property type="protein sequence ID" value="QNI32050.1"/>
    <property type="molecule type" value="Genomic_DNA"/>
</dbReference>
<dbReference type="InterPro" id="IPR036188">
    <property type="entry name" value="FAD/NAD-bd_sf"/>
</dbReference>
<evidence type="ECO:0000313" key="3">
    <source>
        <dbReference type="Proteomes" id="UP000515312"/>
    </source>
</evidence>
<keyword evidence="3" id="KW-1185">Reference proteome</keyword>
<dbReference type="AlphaFoldDB" id="A0A7G8BHN0"/>
<dbReference type="Pfam" id="PF01494">
    <property type="entry name" value="FAD_binding_3"/>
    <property type="match status" value="1"/>
</dbReference>
<evidence type="ECO:0000259" key="1">
    <source>
        <dbReference type="Pfam" id="PF01494"/>
    </source>
</evidence>
<evidence type="ECO:0000313" key="2">
    <source>
        <dbReference type="EMBL" id="QNI32050.1"/>
    </source>
</evidence>
<name>A0A7G8BHN0_9BACT</name>
<organism evidence="2 3">
    <name type="scientific">Alloacidobacterium dinghuense</name>
    <dbReference type="NCBI Taxonomy" id="2763107"/>
    <lineage>
        <taxon>Bacteria</taxon>
        <taxon>Pseudomonadati</taxon>
        <taxon>Acidobacteriota</taxon>
        <taxon>Terriglobia</taxon>
        <taxon>Terriglobales</taxon>
        <taxon>Acidobacteriaceae</taxon>
        <taxon>Alloacidobacterium</taxon>
    </lineage>
</organism>
<protein>
    <submittedName>
        <fullName evidence="2">NAD(P)/FAD-dependent oxidoreductase</fullName>
    </submittedName>
</protein>
<accession>A0A7G8BHN0</accession>
<dbReference type="InterPro" id="IPR002938">
    <property type="entry name" value="FAD-bd"/>
</dbReference>
<feature type="domain" description="FAD-binding" evidence="1">
    <location>
        <begin position="5"/>
        <end position="293"/>
    </location>
</feature>
<dbReference type="InterPro" id="IPR011777">
    <property type="entry name" value="Geranylgeranyl_Rdtase_fam"/>
</dbReference>
<dbReference type="RefSeq" id="WP_186743007.1">
    <property type="nucleotide sequence ID" value="NZ_CP060394.1"/>
</dbReference>
<dbReference type="PANTHER" id="PTHR42685:SF22">
    <property type="entry name" value="CONDITIONED MEDIUM FACTOR RECEPTOR 1"/>
    <property type="match status" value="1"/>
</dbReference>
<dbReference type="Proteomes" id="UP000515312">
    <property type="component" value="Chromosome"/>
</dbReference>
<sequence length="367" mass="39903">MKVWDAIVVGAGPAGCACAYDLAAAGKSVLLLDKAEFPRMKACAGGLTMKTVRALRYSVAPVVRQTIERMVLEERDSSRIPVRKKKSICVMTERSELDAFCVAKTIEAGAVSQRVRGIDKIDEEGNVVAVTTQDEVIRGRFLVGADGVNSQVRRMTSDAGWFRTAFAIEANVKRDSHKEDLVFDFAPVLAGYGWVFPKRDHINVGLYSMDKDEKLNRSRLSAYIAQRFGNDAKAENFVGQHAGFGAAQHRVEKNRVFLIGDAGGFVDLLTGEGIYGAVVSGQAAAAAIVAELERNAAAKETFVQLTASLRKNLQIAERIAGSFYANPQRGFRAMKTPLLRSAILKGYADGLDLSPLVETARRVLSRA</sequence>
<dbReference type="NCBIfam" id="TIGR02032">
    <property type="entry name" value="GG-red-SF"/>
    <property type="match status" value="1"/>
</dbReference>
<dbReference type="GO" id="GO:0071949">
    <property type="term" value="F:FAD binding"/>
    <property type="evidence" value="ECO:0007669"/>
    <property type="project" value="InterPro"/>
</dbReference>